<comment type="caution">
    <text evidence="3">The sequence shown here is derived from an EMBL/GenBank/DDBJ whole genome shotgun (WGS) entry which is preliminary data.</text>
</comment>
<keyword evidence="2" id="KW-1133">Transmembrane helix</keyword>
<reference evidence="3" key="1">
    <citation type="journal article" date="2020" name="Stud. Mycol.">
        <title>101 Dothideomycetes genomes: a test case for predicting lifestyles and emergence of pathogens.</title>
        <authorList>
            <person name="Haridas S."/>
            <person name="Albert R."/>
            <person name="Binder M."/>
            <person name="Bloem J."/>
            <person name="Labutti K."/>
            <person name="Salamov A."/>
            <person name="Andreopoulos B."/>
            <person name="Baker S."/>
            <person name="Barry K."/>
            <person name="Bills G."/>
            <person name="Bluhm B."/>
            <person name="Cannon C."/>
            <person name="Castanera R."/>
            <person name="Culley D."/>
            <person name="Daum C."/>
            <person name="Ezra D."/>
            <person name="Gonzalez J."/>
            <person name="Henrissat B."/>
            <person name="Kuo A."/>
            <person name="Liang C."/>
            <person name="Lipzen A."/>
            <person name="Lutzoni F."/>
            <person name="Magnuson J."/>
            <person name="Mondo S."/>
            <person name="Nolan M."/>
            <person name="Ohm R."/>
            <person name="Pangilinan J."/>
            <person name="Park H.-J."/>
            <person name="Ramirez L."/>
            <person name="Alfaro M."/>
            <person name="Sun H."/>
            <person name="Tritt A."/>
            <person name="Yoshinaga Y."/>
            <person name="Zwiers L.-H."/>
            <person name="Turgeon B."/>
            <person name="Goodwin S."/>
            <person name="Spatafora J."/>
            <person name="Crous P."/>
            <person name="Grigoriev I."/>
        </authorList>
    </citation>
    <scope>NUCLEOTIDE SEQUENCE</scope>
    <source>
        <strain evidence="3">CBS 133067</strain>
    </source>
</reference>
<dbReference type="Proteomes" id="UP000799772">
    <property type="component" value="Unassembled WGS sequence"/>
</dbReference>
<dbReference type="EMBL" id="ML978134">
    <property type="protein sequence ID" value="KAF2094650.1"/>
    <property type="molecule type" value="Genomic_DNA"/>
</dbReference>
<proteinExistence type="predicted"/>
<feature type="transmembrane region" description="Helical" evidence="2">
    <location>
        <begin position="242"/>
        <end position="265"/>
    </location>
</feature>
<feature type="transmembrane region" description="Helical" evidence="2">
    <location>
        <begin position="6"/>
        <end position="26"/>
    </location>
</feature>
<protein>
    <submittedName>
        <fullName evidence="3">Uncharacterized protein</fullName>
    </submittedName>
</protein>
<dbReference type="AlphaFoldDB" id="A0A9P4I8I3"/>
<sequence length="476" mass="53241">MSSGAIATFNGGCFGVVTFFYVVAVWRRWTTEARLRSSVDSIGVPQLARLGARLPWSDRFLFAAYVCAPALLPIPARKTLTFRSTQLLYAAHFVLLDIAVHKDGVPSEGISKCANFATAFFLVRLISHANEHQQLVNFFVVYNLLAAVLAGFLIAYSCSPSDVYRDDGPNTCPNRWYFWLIAVIPNAIFDLTIFTWFLPKKVVSRVAPGRGRVVTFSFLPKIAIWPVYVVYTYYTWKASYGMIASICAQIGMATITIGATIFPACQRFFDEFKTAGIVVIGPESDAPRPGSTRAGGKGKVTTQESCEPVDASLKSTSSRDPILEPEPIEPIRPADHEWFMKSRHEIRSSKKQAGRQHGFFNERPASHFTPPRHVGWLQHDAHRRRRVSKEIQATCVPAGFQNRTTRRSPASCHSQLLPLRKIIHSQAPSAAELGIYTARIADTIVMGQITRILDEIYHVYGYFRELGIADVKSYLR</sequence>
<keyword evidence="2" id="KW-0812">Transmembrane</keyword>
<gene>
    <name evidence="3" type="ORF">NA57DRAFT_60675</name>
</gene>
<feature type="transmembrane region" description="Helical" evidence="2">
    <location>
        <begin position="176"/>
        <end position="198"/>
    </location>
</feature>
<feature type="region of interest" description="Disordered" evidence="1">
    <location>
        <begin position="283"/>
        <end position="329"/>
    </location>
</feature>
<evidence type="ECO:0000256" key="1">
    <source>
        <dbReference type="SAM" id="MobiDB-lite"/>
    </source>
</evidence>
<keyword evidence="2" id="KW-0472">Membrane</keyword>
<accession>A0A9P4I8I3</accession>
<name>A0A9P4I8I3_9PEZI</name>
<keyword evidence="4" id="KW-1185">Reference proteome</keyword>
<organism evidence="3 4">
    <name type="scientific">Rhizodiscina lignyota</name>
    <dbReference type="NCBI Taxonomy" id="1504668"/>
    <lineage>
        <taxon>Eukaryota</taxon>
        <taxon>Fungi</taxon>
        <taxon>Dikarya</taxon>
        <taxon>Ascomycota</taxon>
        <taxon>Pezizomycotina</taxon>
        <taxon>Dothideomycetes</taxon>
        <taxon>Pleosporomycetidae</taxon>
        <taxon>Aulographales</taxon>
        <taxon>Rhizodiscinaceae</taxon>
        <taxon>Rhizodiscina</taxon>
    </lineage>
</organism>
<evidence type="ECO:0000256" key="2">
    <source>
        <dbReference type="SAM" id="Phobius"/>
    </source>
</evidence>
<feature type="transmembrane region" description="Helical" evidence="2">
    <location>
        <begin position="135"/>
        <end position="156"/>
    </location>
</feature>
<evidence type="ECO:0000313" key="4">
    <source>
        <dbReference type="Proteomes" id="UP000799772"/>
    </source>
</evidence>
<feature type="transmembrane region" description="Helical" evidence="2">
    <location>
        <begin position="218"/>
        <end position="236"/>
    </location>
</feature>
<evidence type="ECO:0000313" key="3">
    <source>
        <dbReference type="EMBL" id="KAF2094650.1"/>
    </source>
</evidence>